<comment type="similarity">
    <text evidence="7">Belongs to the glycosyltransferase 87 family.</text>
</comment>
<feature type="transmembrane region" description="Helical" evidence="9">
    <location>
        <begin position="120"/>
        <end position="140"/>
    </location>
</feature>
<dbReference type="InterPro" id="IPR018584">
    <property type="entry name" value="GT87"/>
</dbReference>
<reference evidence="10 11" key="1">
    <citation type="submission" date="2018-06" db="EMBL/GenBank/DDBJ databases">
        <title>Streptacidiphilus pinicola sp. nov., isolated from pine grove soil.</title>
        <authorList>
            <person name="Roh S.G."/>
            <person name="Park S."/>
            <person name="Kim M.-K."/>
            <person name="Yun B.-R."/>
            <person name="Park J."/>
            <person name="Kim M.J."/>
            <person name="Kim Y.S."/>
            <person name="Kim S.B."/>
        </authorList>
    </citation>
    <scope>NUCLEOTIDE SEQUENCE [LARGE SCALE GENOMIC DNA]</scope>
    <source>
        <strain evidence="10 11">MMS16-CNU450</strain>
    </source>
</reference>
<feature type="transmembrane region" description="Helical" evidence="9">
    <location>
        <begin position="372"/>
        <end position="393"/>
    </location>
</feature>
<comment type="subcellular location">
    <subcellularLocation>
        <location evidence="1">Cell membrane</location>
        <topology evidence="1">Multi-pass membrane protein</topology>
    </subcellularLocation>
</comment>
<evidence type="ECO:0008006" key="12">
    <source>
        <dbReference type="Google" id="ProtNLM"/>
    </source>
</evidence>
<feature type="transmembrane region" description="Helical" evidence="9">
    <location>
        <begin position="315"/>
        <end position="332"/>
    </location>
</feature>
<keyword evidence="3" id="KW-0808">Transferase</keyword>
<evidence type="ECO:0000256" key="9">
    <source>
        <dbReference type="SAM" id="Phobius"/>
    </source>
</evidence>
<feature type="transmembrane region" description="Helical" evidence="9">
    <location>
        <begin position="263"/>
        <end position="283"/>
    </location>
</feature>
<keyword evidence="11" id="KW-1185">Reference proteome</keyword>
<keyword evidence="2" id="KW-1003">Cell membrane</keyword>
<evidence type="ECO:0000256" key="6">
    <source>
        <dbReference type="ARBA" id="ARBA00023136"/>
    </source>
</evidence>
<dbReference type="EMBL" id="QKYN01000048">
    <property type="protein sequence ID" value="RAG85171.1"/>
    <property type="molecule type" value="Genomic_DNA"/>
</dbReference>
<feature type="region of interest" description="Disordered" evidence="8">
    <location>
        <begin position="403"/>
        <end position="429"/>
    </location>
</feature>
<evidence type="ECO:0000256" key="3">
    <source>
        <dbReference type="ARBA" id="ARBA00022679"/>
    </source>
</evidence>
<feature type="compositionally biased region" description="Pro residues" evidence="8">
    <location>
        <begin position="403"/>
        <end position="413"/>
    </location>
</feature>
<name>A0A2X0IPN3_9ACTN</name>
<feature type="transmembrane region" description="Helical" evidence="9">
    <location>
        <begin position="20"/>
        <end position="38"/>
    </location>
</feature>
<dbReference type="AlphaFoldDB" id="A0A2X0IPN3"/>
<feature type="transmembrane region" description="Helical" evidence="9">
    <location>
        <begin position="203"/>
        <end position="221"/>
    </location>
</feature>
<keyword evidence="4 9" id="KW-0812">Transmembrane</keyword>
<sequence length="429" mass="45054">MSQESRGAGLVRLPVRHPAGGVAVVFGVVAVVGWAFGWPMGFDDAVYRAGAWAVLHGKPLYEPLSTLPDWSQVRQLPFTYPPVAALLFTPLTLLPLQLAWGAMAVASTFALAFVVRTGAVGARAAWTPAATAALLGAFVLEPVWRSFSLGQVNLLLLALVLADALLLPRTRFGGTLIGLAAAVKLTPLIFVAYLLVTGRRADAARALGTFFVLNLLGALLLPTDTVDYLTGGMLGGDDATGNAWGGNQSLNGVLQRLTGQASWAFTLAAVGAAVCVVVALLLARRLHRRGQALAAVLVTACAGALASPISWSHHWVFVVPLAALLVGQVGRSSAREPRLLLGALVVVFSGWSLFVVPIGHGRELHWNPLQTLLGDAYVVTGVGVLALLAWRLLRPGGRVESVPPVPVSLPGPRPSEIRQPASRSASRRP</sequence>
<evidence type="ECO:0000256" key="1">
    <source>
        <dbReference type="ARBA" id="ARBA00004651"/>
    </source>
</evidence>
<evidence type="ECO:0000256" key="5">
    <source>
        <dbReference type="ARBA" id="ARBA00022989"/>
    </source>
</evidence>
<keyword evidence="6 9" id="KW-0472">Membrane</keyword>
<evidence type="ECO:0000313" key="10">
    <source>
        <dbReference type="EMBL" id="RAG85171.1"/>
    </source>
</evidence>
<feature type="compositionally biased region" description="Low complexity" evidence="8">
    <location>
        <begin position="420"/>
        <end position="429"/>
    </location>
</feature>
<dbReference type="OrthoDB" id="9774600at2"/>
<dbReference type="RefSeq" id="WP_111501125.1">
    <property type="nucleotide sequence ID" value="NZ_QKYN01000048.1"/>
</dbReference>
<comment type="caution">
    <text evidence="10">The sequence shown here is derived from an EMBL/GenBank/DDBJ whole genome shotgun (WGS) entry which is preliminary data.</text>
</comment>
<evidence type="ECO:0000256" key="8">
    <source>
        <dbReference type="SAM" id="MobiDB-lite"/>
    </source>
</evidence>
<feature type="transmembrane region" description="Helical" evidence="9">
    <location>
        <begin position="290"/>
        <end position="309"/>
    </location>
</feature>
<dbReference type="Pfam" id="PF09594">
    <property type="entry name" value="GT87"/>
    <property type="match status" value="1"/>
</dbReference>
<evidence type="ECO:0000256" key="7">
    <source>
        <dbReference type="ARBA" id="ARBA00024033"/>
    </source>
</evidence>
<evidence type="ECO:0000256" key="4">
    <source>
        <dbReference type="ARBA" id="ARBA00022692"/>
    </source>
</evidence>
<protein>
    <recommendedName>
        <fullName evidence="12">DUF2029 domain-containing protein</fullName>
    </recommendedName>
</protein>
<feature type="transmembrane region" description="Helical" evidence="9">
    <location>
        <begin position="83"/>
        <end position="114"/>
    </location>
</feature>
<evidence type="ECO:0000313" key="11">
    <source>
        <dbReference type="Proteomes" id="UP000248889"/>
    </source>
</evidence>
<organism evidence="10 11">
    <name type="scientific">Streptacidiphilus pinicola</name>
    <dbReference type="NCBI Taxonomy" id="2219663"/>
    <lineage>
        <taxon>Bacteria</taxon>
        <taxon>Bacillati</taxon>
        <taxon>Actinomycetota</taxon>
        <taxon>Actinomycetes</taxon>
        <taxon>Kitasatosporales</taxon>
        <taxon>Streptomycetaceae</taxon>
        <taxon>Streptacidiphilus</taxon>
    </lineage>
</organism>
<proteinExistence type="inferred from homology"/>
<dbReference type="GO" id="GO:0016758">
    <property type="term" value="F:hexosyltransferase activity"/>
    <property type="evidence" value="ECO:0007669"/>
    <property type="project" value="InterPro"/>
</dbReference>
<evidence type="ECO:0000256" key="2">
    <source>
        <dbReference type="ARBA" id="ARBA00022475"/>
    </source>
</evidence>
<dbReference type="Proteomes" id="UP000248889">
    <property type="component" value="Unassembled WGS sequence"/>
</dbReference>
<dbReference type="GO" id="GO:0005886">
    <property type="term" value="C:plasma membrane"/>
    <property type="evidence" value="ECO:0007669"/>
    <property type="project" value="UniProtKB-SubCell"/>
</dbReference>
<feature type="transmembrane region" description="Helical" evidence="9">
    <location>
        <begin position="339"/>
        <end position="360"/>
    </location>
</feature>
<accession>A0A2X0IPN3</accession>
<keyword evidence="5 9" id="KW-1133">Transmembrane helix</keyword>
<feature type="transmembrane region" description="Helical" evidence="9">
    <location>
        <begin position="176"/>
        <end position="196"/>
    </location>
</feature>
<gene>
    <name evidence="10" type="ORF">DN069_13100</name>
</gene>